<organism evidence="1 2">
    <name type="scientific">Leishmania martiniquensis</name>
    <dbReference type="NCBI Taxonomy" id="1580590"/>
    <lineage>
        <taxon>Eukaryota</taxon>
        <taxon>Discoba</taxon>
        <taxon>Euglenozoa</taxon>
        <taxon>Kinetoplastea</taxon>
        <taxon>Metakinetoplastina</taxon>
        <taxon>Trypanosomatida</taxon>
        <taxon>Trypanosomatidae</taxon>
        <taxon>Leishmaniinae</taxon>
        <taxon>Leishmania</taxon>
    </lineage>
</organism>
<dbReference type="KEGG" id="lmat:92515501"/>
<proteinExistence type="predicted"/>
<dbReference type="Proteomes" id="UP000673552">
    <property type="component" value="Chromosome 17"/>
</dbReference>
<dbReference type="OrthoDB" id="252911at2759"/>
<comment type="caution">
    <text evidence="1">The sequence shown here is derived from an EMBL/GenBank/DDBJ whole genome shotgun (WGS) entry which is preliminary data.</text>
</comment>
<accession>A0A836H8I4</accession>
<dbReference type="EMBL" id="JAFEUZ010000017">
    <property type="protein sequence ID" value="KAG5481517.1"/>
    <property type="molecule type" value="Genomic_DNA"/>
</dbReference>
<name>A0A836H8I4_9TRYP</name>
<sequence length="278" mass="30089">MSLRPFTGARVRAVLLMAPWTVRHRASAARNVCLSRRVCLPYPAIFHASAASAVAMHAAPLTTPRRAQSSLQRLLSDSSDPYLAALQEFDIPQIADILCEGPAPTGVPADLLRRAAIRADPDGVAAAQAQPAAPTPLAQRLAQSPGGAVLQSLHAVGVKHRQDTAAAAAAELASAQERYDAFPQERKAALQMERVVSHLFDGLCAMSAAMRMQAEEGTASVEQCDAAFRVYERIMSAYRDGIIAADRWRADFAPELEELRVTWQHLGDPRSMPLEMFV</sequence>
<gene>
    <name evidence="1" type="ORF">LSCM1_05535</name>
</gene>
<protein>
    <submittedName>
        <fullName evidence="1">Uncharacterized protein</fullName>
    </submittedName>
</protein>
<evidence type="ECO:0000313" key="2">
    <source>
        <dbReference type="Proteomes" id="UP000673552"/>
    </source>
</evidence>
<keyword evidence="2" id="KW-1185">Reference proteome</keyword>
<reference evidence="1 2" key="1">
    <citation type="submission" date="2021-03" db="EMBL/GenBank/DDBJ databases">
        <title>Leishmania (Mundinia) martiniquensis Genome sequencing and assembly.</title>
        <authorList>
            <person name="Almutairi H."/>
            <person name="Gatherer D."/>
        </authorList>
    </citation>
    <scope>NUCLEOTIDE SEQUENCE [LARGE SCALE GENOMIC DNA]</scope>
    <source>
        <strain evidence="1">LSCM1</strain>
    </source>
</reference>
<evidence type="ECO:0000313" key="1">
    <source>
        <dbReference type="EMBL" id="KAG5481517.1"/>
    </source>
</evidence>
<dbReference type="RefSeq" id="XP_067179624.1">
    <property type="nucleotide sequence ID" value="XM_067322989.1"/>
</dbReference>
<dbReference type="GeneID" id="92515501"/>
<dbReference type="AlphaFoldDB" id="A0A836H8I4"/>